<dbReference type="OrthoDB" id="47007at2759"/>
<keyword evidence="1" id="KW-0560">Oxidoreductase</keyword>
<dbReference type="EMBL" id="UZAM01012443">
    <property type="protein sequence ID" value="VDP21875.1"/>
    <property type="molecule type" value="Genomic_DNA"/>
</dbReference>
<dbReference type="PRINTS" id="PR00081">
    <property type="entry name" value="GDHRDH"/>
</dbReference>
<dbReference type="SUPFAM" id="SSF51735">
    <property type="entry name" value="NAD(P)-binding Rossmann-fold domains"/>
    <property type="match status" value="1"/>
</dbReference>
<proteinExistence type="predicted"/>
<keyword evidence="3" id="KW-1185">Reference proteome</keyword>
<dbReference type="Gene3D" id="3.40.50.720">
    <property type="entry name" value="NAD(P)-binding Rossmann-like Domain"/>
    <property type="match status" value="1"/>
</dbReference>
<dbReference type="Pfam" id="PF13561">
    <property type="entry name" value="adh_short_C2"/>
    <property type="match status" value="1"/>
</dbReference>
<reference evidence="4" key="1">
    <citation type="submission" date="2016-06" db="UniProtKB">
        <authorList>
            <consortium name="WormBaseParasite"/>
        </authorList>
    </citation>
    <scope>IDENTIFICATION</scope>
</reference>
<name>A0A183J004_9BILA</name>
<accession>A0A183J004</accession>
<dbReference type="InterPro" id="IPR036291">
    <property type="entry name" value="NAD(P)-bd_dom_sf"/>
</dbReference>
<sequence>MNLSTAQIGASSGIGRACAEHFASLGCFLSISGRNEERLKAVAQNCVQKGLDSDKVLSTRADITRKEDLKCLVDSTKRHFGKINILVNNAGILVRGSVADCPIEEYDRVMNTNVRAMISLTQLCIPDLIRSKGSIVNVSSINGPCAFAGVAYYCISKAAVDQFTKCLALEMAPHGVRVNAVNPGVVKTDLQKAFIEHSKETHALGRVGESIEVAKAVAFLASDDASFTTGNLFRIDGGRGLMVPR</sequence>
<evidence type="ECO:0000313" key="3">
    <source>
        <dbReference type="Proteomes" id="UP000270296"/>
    </source>
</evidence>
<dbReference type="PRINTS" id="PR00080">
    <property type="entry name" value="SDRFAMILY"/>
</dbReference>
<dbReference type="WBParaSite" id="SBAD_0000953201-mRNA-1">
    <property type="protein sequence ID" value="SBAD_0000953201-mRNA-1"/>
    <property type="gene ID" value="SBAD_0000953201"/>
</dbReference>
<dbReference type="PANTHER" id="PTHR43975">
    <property type="entry name" value="ZGC:101858"/>
    <property type="match status" value="1"/>
</dbReference>
<evidence type="ECO:0000313" key="4">
    <source>
        <dbReference type="WBParaSite" id="SBAD_0000953201-mRNA-1"/>
    </source>
</evidence>
<evidence type="ECO:0000313" key="2">
    <source>
        <dbReference type="EMBL" id="VDP21875.1"/>
    </source>
</evidence>
<dbReference type="InterPro" id="IPR020904">
    <property type="entry name" value="Sc_DH/Rdtase_CS"/>
</dbReference>
<dbReference type="Proteomes" id="UP000270296">
    <property type="component" value="Unassembled WGS sequence"/>
</dbReference>
<dbReference type="InterPro" id="IPR002347">
    <property type="entry name" value="SDR_fam"/>
</dbReference>
<dbReference type="PROSITE" id="PS00061">
    <property type="entry name" value="ADH_SHORT"/>
    <property type="match status" value="1"/>
</dbReference>
<organism evidence="4">
    <name type="scientific">Soboliphyme baturini</name>
    <dbReference type="NCBI Taxonomy" id="241478"/>
    <lineage>
        <taxon>Eukaryota</taxon>
        <taxon>Metazoa</taxon>
        <taxon>Ecdysozoa</taxon>
        <taxon>Nematoda</taxon>
        <taxon>Enoplea</taxon>
        <taxon>Dorylaimia</taxon>
        <taxon>Dioctophymatida</taxon>
        <taxon>Dioctophymatoidea</taxon>
        <taxon>Soboliphymatidae</taxon>
        <taxon>Soboliphyme</taxon>
    </lineage>
</organism>
<dbReference type="PANTHER" id="PTHR43975:SF2">
    <property type="entry name" value="EG:BACR7A4.14 PROTEIN-RELATED"/>
    <property type="match status" value="1"/>
</dbReference>
<evidence type="ECO:0000256" key="1">
    <source>
        <dbReference type="ARBA" id="ARBA00023002"/>
    </source>
</evidence>
<dbReference type="FunFam" id="3.40.50.720:FF:000084">
    <property type="entry name" value="Short-chain dehydrogenase reductase"/>
    <property type="match status" value="1"/>
</dbReference>
<reference evidence="2 3" key="2">
    <citation type="submission" date="2018-11" db="EMBL/GenBank/DDBJ databases">
        <authorList>
            <consortium name="Pathogen Informatics"/>
        </authorList>
    </citation>
    <scope>NUCLEOTIDE SEQUENCE [LARGE SCALE GENOMIC DNA]</scope>
</reference>
<gene>
    <name evidence="2" type="ORF">SBAD_LOCUS9202</name>
</gene>
<protein>
    <submittedName>
        <fullName evidence="4">3-oxoacyl-[acyl-carrier-protein] reductase FabG-like</fullName>
    </submittedName>
</protein>
<dbReference type="GO" id="GO:0016491">
    <property type="term" value="F:oxidoreductase activity"/>
    <property type="evidence" value="ECO:0007669"/>
    <property type="project" value="UniProtKB-KW"/>
</dbReference>
<dbReference type="AlphaFoldDB" id="A0A183J004"/>